<dbReference type="EMBL" id="JBAMIC010000012">
    <property type="protein sequence ID" value="KAK7099502.1"/>
    <property type="molecule type" value="Genomic_DNA"/>
</dbReference>
<proteinExistence type="inferred from homology"/>
<evidence type="ECO:0000313" key="4">
    <source>
        <dbReference type="EMBL" id="KAK7099502.1"/>
    </source>
</evidence>
<keyword evidence="5" id="KW-1185">Reference proteome</keyword>
<evidence type="ECO:0000313" key="5">
    <source>
        <dbReference type="Proteomes" id="UP001374579"/>
    </source>
</evidence>
<reference evidence="4 5" key="1">
    <citation type="submission" date="2024-02" db="EMBL/GenBank/DDBJ databases">
        <title>Chromosome-scale genome assembly of the rough periwinkle Littorina saxatilis.</title>
        <authorList>
            <person name="De Jode A."/>
            <person name="Faria R."/>
            <person name="Formenti G."/>
            <person name="Sims Y."/>
            <person name="Smith T.P."/>
            <person name="Tracey A."/>
            <person name="Wood J.M.D."/>
            <person name="Zagrodzka Z.B."/>
            <person name="Johannesson K."/>
            <person name="Butlin R.K."/>
            <person name="Leder E.H."/>
        </authorList>
    </citation>
    <scope>NUCLEOTIDE SEQUENCE [LARGE SCALE GENOMIC DNA]</scope>
    <source>
        <strain evidence="4">Snail1</strain>
        <tissue evidence="4">Muscle</tissue>
    </source>
</reference>
<protein>
    <recommendedName>
        <fullName evidence="3">FAM124 domain-containing protein</fullName>
    </recommendedName>
</protein>
<evidence type="ECO:0000259" key="3">
    <source>
        <dbReference type="Pfam" id="PF15067"/>
    </source>
</evidence>
<dbReference type="InterPro" id="IPR046365">
    <property type="entry name" value="FAM124_dom"/>
</dbReference>
<evidence type="ECO:0000256" key="1">
    <source>
        <dbReference type="ARBA" id="ARBA00006440"/>
    </source>
</evidence>
<feature type="domain" description="FAM124" evidence="3">
    <location>
        <begin position="15"/>
        <end position="194"/>
    </location>
</feature>
<comment type="caution">
    <text evidence="4">The sequence shown here is derived from an EMBL/GenBank/DDBJ whole genome shotgun (WGS) entry which is preliminary data.</text>
</comment>
<dbReference type="InterPro" id="IPR029380">
    <property type="entry name" value="FAM124"/>
</dbReference>
<name>A0AAN9B5X8_9CAEN</name>
<gene>
    <name evidence="4" type="ORF">V1264_003632</name>
</gene>
<dbReference type="Pfam" id="PF15067">
    <property type="entry name" value="FAM124"/>
    <property type="match status" value="2"/>
</dbReference>
<feature type="compositionally biased region" description="Basic and acidic residues" evidence="2">
    <location>
        <begin position="347"/>
        <end position="356"/>
    </location>
</feature>
<dbReference type="Proteomes" id="UP001374579">
    <property type="component" value="Unassembled WGS sequence"/>
</dbReference>
<accession>A0AAN9B5X8</accession>
<feature type="domain" description="FAM124" evidence="3">
    <location>
        <begin position="229"/>
        <end position="289"/>
    </location>
</feature>
<feature type="compositionally biased region" description="Polar residues" evidence="2">
    <location>
        <begin position="332"/>
        <end position="346"/>
    </location>
</feature>
<dbReference type="PANTHER" id="PTHR14715:SF6">
    <property type="entry name" value="FAM124 DOMAIN-CONTAINING PROTEIN"/>
    <property type="match status" value="1"/>
</dbReference>
<evidence type="ECO:0000256" key="2">
    <source>
        <dbReference type="SAM" id="MobiDB-lite"/>
    </source>
</evidence>
<feature type="region of interest" description="Disordered" evidence="2">
    <location>
        <begin position="332"/>
        <end position="356"/>
    </location>
</feature>
<comment type="similarity">
    <text evidence="1">Belongs to the FAM124 family.</text>
</comment>
<sequence length="440" mass="48601">MATTNELGDCSKVHLTLHVPKGRTQHMRKLLKPLLQPADPSLSLTHFHESESPVLKSDFRPKKSIPKYCVGCEILTSPALSVMTFLPEDGTARETTERLQKFPWKFHHRIELQNSQSGSNFVSGKQEFYSLSRQYPLFCVSPSPASGKCTVRFNLFVRNFRSMLEFYRLLADSEMESTKADFALFSVNTSNSDFSSFVSSSYMSSSLSSSSSSLSSLSKTASSSSGLMCSVQLALKHCPYLDPYPLTSAYLTFFVRNMTALRTVLPGKAIEMSHNSFIVRDPDGNCVVVHDIEPAFVPRPNNLFTTTSRAKTRRSITGIRNTARAQDCVSGKLSSKGSYCDSQDSGRFSDSERGSSELDQCMERLVKEVSLNITDYSESSDTDSDDRLCLDDSGACMAGGGCSDTGCDGDDLWSGSEDQKVRIGSLGEIQHAHKKKMVYL</sequence>
<dbReference type="PANTHER" id="PTHR14715">
    <property type="entry name" value="FAM124 DOMAIN-CONTAINING PROTEIN-RELATED"/>
    <property type="match status" value="1"/>
</dbReference>
<dbReference type="AlphaFoldDB" id="A0AAN9B5X8"/>
<organism evidence="4 5">
    <name type="scientific">Littorina saxatilis</name>
    <dbReference type="NCBI Taxonomy" id="31220"/>
    <lineage>
        <taxon>Eukaryota</taxon>
        <taxon>Metazoa</taxon>
        <taxon>Spiralia</taxon>
        <taxon>Lophotrochozoa</taxon>
        <taxon>Mollusca</taxon>
        <taxon>Gastropoda</taxon>
        <taxon>Caenogastropoda</taxon>
        <taxon>Littorinimorpha</taxon>
        <taxon>Littorinoidea</taxon>
        <taxon>Littorinidae</taxon>
        <taxon>Littorina</taxon>
    </lineage>
</organism>